<reference evidence="5 6" key="1">
    <citation type="submission" date="2024-08" db="EMBL/GenBank/DDBJ databases">
        <authorList>
            <person name="Lu H."/>
        </authorList>
    </citation>
    <scope>NUCLEOTIDE SEQUENCE [LARGE SCALE GENOMIC DNA]</scope>
    <source>
        <strain evidence="5 6">BYS180W</strain>
    </source>
</reference>
<dbReference type="InterPro" id="IPR043128">
    <property type="entry name" value="Rev_trsase/Diguanyl_cyclase"/>
</dbReference>
<dbReference type="InterPro" id="IPR000160">
    <property type="entry name" value="GGDEF_dom"/>
</dbReference>
<dbReference type="Gene3D" id="3.30.70.270">
    <property type="match status" value="1"/>
</dbReference>
<dbReference type="Pfam" id="PF00990">
    <property type="entry name" value="GGDEF"/>
    <property type="match status" value="1"/>
</dbReference>
<protein>
    <recommendedName>
        <fullName evidence="1">diguanylate cyclase</fullName>
        <ecNumber evidence="1">2.7.7.65</ecNumber>
    </recommendedName>
</protein>
<dbReference type="PROSITE" id="PS50887">
    <property type="entry name" value="GGDEF"/>
    <property type="match status" value="1"/>
</dbReference>
<evidence type="ECO:0000256" key="2">
    <source>
        <dbReference type="ARBA" id="ARBA00034247"/>
    </source>
</evidence>
<accession>A0ABW7FV77</accession>
<dbReference type="InterPro" id="IPR050469">
    <property type="entry name" value="Diguanylate_Cyclase"/>
</dbReference>
<dbReference type="PANTHER" id="PTHR45138:SF9">
    <property type="entry name" value="DIGUANYLATE CYCLASE DGCM-RELATED"/>
    <property type="match status" value="1"/>
</dbReference>
<dbReference type="CDD" id="cd01949">
    <property type="entry name" value="GGDEF"/>
    <property type="match status" value="1"/>
</dbReference>
<dbReference type="SUPFAM" id="SSF55073">
    <property type="entry name" value="Nucleotide cyclase"/>
    <property type="match status" value="1"/>
</dbReference>
<dbReference type="SMART" id="SM00267">
    <property type="entry name" value="GGDEF"/>
    <property type="match status" value="1"/>
</dbReference>
<evidence type="ECO:0000313" key="6">
    <source>
        <dbReference type="Proteomes" id="UP001606099"/>
    </source>
</evidence>
<dbReference type="EMBL" id="JBIGHZ010000003">
    <property type="protein sequence ID" value="MFG6448150.1"/>
    <property type="molecule type" value="Genomic_DNA"/>
</dbReference>
<feature type="coiled-coil region" evidence="3">
    <location>
        <begin position="408"/>
        <end position="449"/>
    </location>
</feature>
<comment type="caution">
    <text evidence="5">The sequence shown here is derived from an EMBL/GenBank/DDBJ whole genome shotgun (WGS) entry which is preliminary data.</text>
</comment>
<dbReference type="GO" id="GO:0052621">
    <property type="term" value="F:diguanylate cyclase activity"/>
    <property type="evidence" value="ECO:0007669"/>
    <property type="project" value="UniProtKB-EC"/>
</dbReference>
<feature type="coiled-coil region" evidence="3">
    <location>
        <begin position="335"/>
        <end position="366"/>
    </location>
</feature>
<sequence>MSTSTTPALLAKAALSRLARTKQEPTPENYARAYAAELGEAPRPEALPAELHKLLTQLTQLGVSDAAQRQKLQALLREQRYAEMLEALPRQSPQALGEALATTLQRLTRELERGGRQWTLARKKDALQRVLDTQRSDAHRLTARLQQLVQSWSRDASDNAPEVDAADEEACTPSQFFEEDAPPSQLEELAPELLPDALSTASEPDPVHWPHISTSLHGTVQHALRTDDSARATELMLELQSLHSLTLQQGANAPRAEQIQALSQRAQRLLDHRGHAFSALGELCQDLTRSLALLAEDDAWAQGQCQAMTQTLEEGLSTRSVRAVRSMLSSTRERQQGLREERSRARESLKSLINRMLQELAELGQHTDRFQSNVGRYAQVIEEADSLETLTDVVREMVEESRSVQSLVQQTQERLSQEHAKADALNRRVSDLEEQLRRLAEEVQTDQLTQIANRRGLLERFAVEQAKIERDPRDLALALLDIDNFKRLNDQLGHAAGDEALKALATRVSTMLRPQDQVGRWGGEEFVLVLPDTPLDEAQAVLLRLQRALSAALFMHEGRDVFVTFSAGLTLYRAGESLEQALERADEGLYEAKRSGKNRCCVAL</sequence>
<name>A0ABW7FV77_9BURK</name>
<dbReference type="RefSeq" id="WP_394460155.1">
    <property type="nucleotide sequence ID" value="NZ_JBIGHZ010000003.1"/>
</dbReference>
<feature type="domain" description="GGDEF" evidence="4">
    <location>
        <begin position="473"/>
        <end position="604"/>
    </location>
</feature>
<keyword evidence="5" id="KW-0548">Nucleotidyltransferase</keyword>
<dbReference type="Proteomes" id="UP001606099">
    <property type="component" value="Unassembled WGS sequence"/>
</dbReference>
<dbReference type="PANTHER" id="PTHR45138">
    <property type="entry name" value="REGULATORY COMPONENTS OF SENSORY TRANSDUCTION SYSTEM"/>
    <property type="match status" value="1"/>
</dbReference>
<evidence type="ECO:0000256" key="1">
    <source>
        <dbReference type="ARBA" id="ARBA00012528"/>
    </source>
</evidence>
<evidence type="ECO:0000256" key="3">
    <source>
        <dbReference type="SAM" id="Coils"/>
    </source>
</evidence>
<keyword evidence="3" id="KW-0175">Coiled coil</keyword>
<dbReference type="EC" id="2.7.7.65" evidence="1"/>
<keyword evidence="5" id="KW-0808">Transferase</keyword>
<proteinExistence type="predicted"/>
<dbReference type="NCBIfam" id="TIGR00254">
    <property type="entry name" value="GGDEF"/>
    <property type="match status" value="1"/>
</dbReference>
<comment type="catalytic activity">
    <reaction evidence="2">
        <text>2 GTP = 3',3'-c-di-GMP + 2 diphosphate</text>
        <dbReference type="Rhea" id="RHEA:24898"/>
        <dbReference type="ChEBI" id="CHEBI:33019"/>
        <dbReference type="ChEBI" id="CHEBI:37565"/>
        <dbReference type="ChEBI" id="CHEBI:58805"/>
        <dbReference type="EC" id="2.7.7.65"/>
    </reaction>
</comment>
<evidence type="ECO:0000313" key="5">
    <source>
        <dbReference type="EMBL" id="MFG6448150.1"/>
    </source>
</evidence>
<dbReference type="InterPro" id="IPR029787">
    <property type="entry name" value="Nucleotide_cyclase"/>
</dbReference>
<keyword evidence="6" id="KW-1185">Reference proteome</keyword>
<organism evidence="5 6">
    <name type="scientific">Roseateles rivi</name>
    <dbReference type="NCBI Taxonomy" id="3299028"/>
    <lineage>
        <taxon>Bacteria</taxon>
        <taxon>Pseudomonadati</taxon>
        <taxon>Pseudomonadota</taxon>
        <taxon>Betaproteobacteria</taxon>
        <taxon>Burkholderiales</taxon>
        <taxon>Sphaerotilaceae</taxon>
        <taxon>Roseateles</taxon>
    </lineage>
</organism>
<evidence type="ECO:0000259" key="4">
    <source>
        <dbReference type="PROSITE" id="PS50887"/>
    </source>
</evidence>
<gene>
    <name evidence="5" type="ORF">ACG0Z6_07810</name>
</gene>